<protein>
    <submittedName>
        <fullName evidence="2">Uncharacterized protein</fullName>
    </submittedName>
</protein>
<dbReference type="KEGG" id="rsn:RSPO_m01115"/>
<feature type="compositionally biased region" description="Polar residues" evidence="1">
    <location>
        <begin position="77"/>
        <end position="86"/>
    </location>
</feature>
<proteinExistence type="predicted"/>
<dbReference type="Proteomes" id="UP000007953">
    <property type="component" value="Plasmid megaplasmid"/>
</dbReference>
<name>F6G9G3_RALS8</name>
<sequence length="86" mass="8745">MTRAGRAPAPSAAPCGRAGESINGFARDGQTGAPDHLFRRAIIAALLCPPPGPCLTSSPNPASSASTPTASRFVRWTASTPAPTSW</sequence>
<feature type="region of interest" description="Disordered" evidence="1">
    <location>
        <begin position="1"/>
        <end position="31"/>
    </location>
</feature>
<geneLocation type="plasmid" evidence="3"/>
<accession>F6G9G3</accession>
<organism evidence="2 3">
    <name type="scientific">Ralstonia solanacearum (strain Po82)</name>
    <dbReference type="NCBI Taxonomy" id="1031711"/>
    <lineage>
        <taxon>Bacteria</taxon>
        <taxon>Pseudomonadati</taxon>
        <taxon>Pseudomonadota</taxon>
        <taxon>Betaproteobacteria</taxon>
        <taxon>Burkholderiales</taxon>
        <taxon>Burkholderiaceae</taxon>
        <taxon>Ralstonia</taxon>
        <taxon>Ralstonia solanacearum species complex</taxon>
    </lineage>
</organism>
<evidence type="ECO:0000313" key="3">
    <source>
        <dbReference type="Proteomes" id="UP000007953"/>
    </source>
</evidence>
<evidence type="ECO:0000256" key="1">
    <source>
        <dbReference type="SAM" id="MobiDB-lite"/>
    </source>
</evidence>
<dbReference type="HOGENOM" id="CLU_2495642_0_0_4"/>
<feature type="compositionally biased region" description="Low complexity" evidence="1">
    <location>
        <begin position="55"/>
        <end position="71"/>
    </location>
</feature>
<dbReference type="PATRIC" id="fig|1031711.3.peg.4313"/>
<gene>
    <name evidence="2" type="ordered locus">RSPO_m01115</name>
</gene>
<evidence type="ECO:0000313" key="2">
    <source>
        <dbReference type="EMBL" id="AEG71751.1"/>
    </source>
</evidence>
<reference evidence="2 3" key="1">
    <citation type="journal article" date="2011" name="J. Bacteriol.">
        <title>Complete genome sequence of the plant pathogen Ralstonia solanacearum strain Po82.</title>
        <authorList>
            <person name="Xu J."/>
            <person name="Zheng H.J."/>
            <person name="Liu L."/>
            <person name="Pan Z.C."/>
            <person name="Prior P."/>
            <person name="Tang B."/>
            <person name="Xu J.S."/>
            <person name="Zhang H."/>
            <person name="Tian Q."/>
            <person name="Zhang L.Q."/>
            <person name="Feng J."/>
        </authorList>
    </citation>
    <scope>NUCLEOTIDE SEQUENCE [LARGE SCALE GENOMIC DNA]</scope>
    <source>
        <strain evidence="3">Po82</strain>
    </source>
</reference>
<keyword evidence="2" id="KW-0614">Plasmid</keyword>
<feature type="region of interest" description="Disordered" evidence="1">
    <location>
        <begin position="55"/>
        <end position="86"/>
    </location>
</feature>
<feature type="compositionally biased region" description="Low complexity" evidence="1">
    <location>
        <begin position="1"/>
        <end position="19"/>
    </location>
</feature>
<dbReference type="EMBL" id="CP002820">
    <property type="protein sequence ID" value="AEG71751.1"/>
    <property type="molecule type" value="Genomic_DNA"/>
</dbReference>
<dbReference type="AlphaFoldDB" id="F6G9G3"/>